<evidence type="ECO:0000256" key="2">
    <source>
        <dbReference type="ARBA" id="ARBA00006555"/>
    </source>
</evidence>
<feature type="domain" description="TonB C-terminal" evidence="11">
    <location>
        <begin position="188"/>
        <end position="279"/>
    </location>
</feature>
<dbReference type="RefSeq" id="WP_317488286.1">
    <property type="nucleotide sequence ID" value="NZ_CP136051.1"/>
</dbReference>
<dbReference type="PANTHER" id="PTHR33446">
    <property type="entry name" value="PROTEIN TONB-RELATED"/>
    <property type="match status" value="1"/>
</dbReference>
<dbReference type="PRINTS" id="PR01374">
    <property type="entry name" value="TONBPROTEIN"/>
</dbReference>
<evidence type="ECO:0000256" key="9">
    <source>
        <dbReference type="ARBA" id="ARBA00023136"/>
    </source>
</evidence>
<name>A0ABZ0IMI1_9BACT</name>
<evidence type="ECO:0000256" key="8">
    <source>
        <dbReference type="ARBA" id="ARBA00022989"/>
    </source>
</evidence>
<comment type="similarity">
    <text evidence="2">Belongs to the TonB family.</text>
</comment>
<dbReference type="Gene3D" id="3.30.1150.10">
    <property type="match status" value="1"/>
</dbReference>
<proteinExistence type="inferred from homology"/>
<keyword evidence="3" id="KW-0813">Transport</keyword>
<dbReference type="EMBL" id="CP136051">
    <property type="protein sequence ID" value="WOK05525.1"/>
    <property type="molecule type" value="Genomic_DNA"/>
</dbReference>
<evidence type="ECO:0000256" key="1">
    <source>
        <dbReference type="ARBA" id="ARBA00004383"/>
    </source>
</evidence>
<keyword evidence="8 10" id="KW-1133">Transmembrane helix</keyword>
<keyword evidence="4" id="KW-1003">Cell membrane</keyword>
<dbReference type="PANTHER" id="PTHR33446:SF2">
    <property type="entry name" value="PROTEIN TONB"/>
    <property type="match status" value="1"/>
</dbReference>
<gene>
    <name evidence="12" type="ORF">RT717_20840</name>
</gene>
<evidence type="ECO:0000256" key="5">
    <source>
        <dbReference type="ARBA" id="ARBA00022519"/>
    </source>
</evidence>
<dbReference type="InterPro" id="IPR006260">
    <property type="entry name" value="TonB/TolA_C"/>
</dbReference>
<dbReference type="InterPro" id="IPR003538">
    <property type="entry name" value="TonB"/>
</dbReference>
<keyword evidence="9 10" id="KW-0472">Membrane</keyword>
<keyword evidence="6 10" id="KW-0812">Transmembrane</keyword>
<evidence type="ECO:0000313" key="13">
    <source>
        <dbReference type="Proteomes" id="UP001302349"/>
    </source>
</evidence>
<feature type="transmembrane region" description="Helical" evidence="10">
    <location>
        <begin position="65"/>
        <end position="85"/>
    </location>
</feature>
<keyword evidence="13" id="KW-1185">Reference proteome</keyword>
<evidence type="ECO:0000256" key="7">
    <source>
        <dbReference type="ARBA" id="ARBA00022927"/>
    </source>
</evidence>
<dbReference type="PROSITE" id="PS52015">
    <property type="entry name" value="TONB_CTD"/>
    <property type="match status" value="1"/>
</dbReference>
<dbReference type="InterPro" id="IPR051045">
    <property type="entry name" value="TonB-dependent_transducer"/>
</dbReference>
<dbReference type="Proteomes" id="UP001302349">
    <property type="component" value="Chromosome"/>
</dbReference>
<evidence type="ECO:0000256" key="10">
    <source>
        <dbReference type="SAM" id="Phobius"/>
    </source>
</evidence>
<evidence type="ECO:0000256" key="6">
    <source>
        <dbReference type="ARBA" id="ARBA00022692"/>
    </source>
</evidence>
<comment type="subcellular location">
    <subcellularLocation>
        <location evidence="1">Cell inner membrane</location>
        <topology evidence="1">Single-pass membrane protein</topology>
        <orientation evidence="1">Periplasmic side</orientation>
    </subcellularLocation>
</comment>
<dbReference type="Pfam" id="PF03544">
    <property type="entry name" value="TonB_C"/>
    <property type="match status" value="1"/>
</dbReference>
<dbReference type="SUPFAM" id="SSF74653">
    <property type="entry name" value="TolA/TonB C-terminal domain"/>
    <property type="match status" value="1"/>
</dbReference>
<dbReference type="NCBIfam" id="TIGR01352">
    <property type="entry name" value="tonB_Cterm"/>
    <property type="match status" value="1"/>
</dbReference>
<evidence type="ECO:0000259" key="11">
    <source>
        <dbReference type="PROSITE" id="PS52015"/>
    </source>
</evidence>
<reference evidence="12 13" key="1">
    <citation type="journal article" date="2023" name="Microbiol. Resour. Announc.">
        <title>Complete Genome Sequence of Imperialibacter roseus strain P4T.</title>
        <authorList>
            <person name="Tizabi D.R."/>
            <person name="Bachvaroff T."/>
            <person name="Hill R.T."/>
        </authorList>
    </citation>
    <scope>NUCLEOTIDE SEQUENCE [LARGE SCALE GENOMIC DNA]</scope>
    <source>
        <strain evidence="12 13">P4T</strain>
    </source>
</reference>
<sequence>MKISQPIPAESRDSSSNIRGTVDNPENYFLRSPKADALIRKQKQANLIGELLDHKRSKALRDHDLSNLFFVLGLAISLLLVIVAFEWKFYDSGDQIELSCLTGDEFEDLIEIPPTDQPPPPPPLQNQPVVITEISDEIELEDIDLDLDVEITQDMRITDPLPAVMDELPEEEAEEIFVIVENKPEPKGGMQAFYKYLGENLVYPQNARKMNISGRVYLQFVVEKDGSISNIEVAKGIGGGCDEEAVRVLSGAPPWNPGKQRGLPVKVRMTIPIFFSLGQ</sequence>
<dbReference type="InterPro" id="IPR037682">
    <property type="entry name" value="TonB_C"/>
</dbReference>
<organism evidence="12 13">
    <name type="scientific">Imperialibacter roseus</name>
    <dbReference type="NCBI Taxonomy" id="1324217"/>
    <lineage>
        <taxon>Bacteria</taxon>
        <taxon>Pseudomonadati</taxon>
        <taxon>Bacteroidota</taxon>
        <taxon>Cytophagia</taxon>
        <taxon>Cytophagales</taxon>
        <taxon>Flammeovirgaceae</taxon>
        <taxon>Imperialibacter</taxon>
    </lineage>
</organism>
<keyword evidence="5" id="KW-0997">Cell inner membrane</keyword>
<keyword evidence="7" id="KW-0653">Protein transport</keyword>
<evidence type="ECO:0000313" key="12">
    <source>
        <dbReference type="EMBL" id="WOK05525.1"/>
    </source>
</evidence>
<evidence type="ECO:0000256" key="3">
    <source>
        <dbReference type="ARBA" id="ARBA00022448"/>
    </source>
</evidence>
<accession>A0ABZ0IMI1</accession>
<evidence type="ECO:0000256" key="4">
    <source>
        <dbReference type="ARBA" id="ARBA00022475"/>
    </source>
</evidence>
<protein>
    <submittedName>
        <fullName evidence="12">Energy transducer TonB</fullName>
    </submittedName>
</protein>